<evidence type="ECO:0000256" key="1">
    <source>
        <dbReference type="SAM" id="SignalP"/>
    </source>
</evidence>
<dbReference type="HOGENOM" id="CLU_882255_0_0_0"/>
<feature type="signal peptide" evidence="1">
    <location>
        <begin position="1"/>
        <end position="18"/>
    </location>
</feature>
<proteinExistence type="predicted"/>
<dbReference type="eggNOG" id="ENOG50335M5">
    <property type="taxonomic scope" value="Bacteria"/>
</dbReference>
<reference evidence="2 3" key="1">
    <citation type="journal article" date="2012" name="Stand. Genomic Sci.">
        <title>Complete genome sequence of the aerobic, heterotroph Marinithermus hydrothermalis type strain (T1(T)) from a deep-sea hydrothermal vent chimney.</title>
        <authorList>
            <person name="Copeland A."/>
            <person name="Gu W."/>
            <person name="Yasawong M."/>
            <person name="Lapidus A."/>
            <person name="Lucas S."/>
            <person name="Deshpande S."/>
            <person name="Pagani I."/>
            <person name="Tapia R."/>
            <person name="Cheng J.F."/>
            <person name="Goodwin L.A."/>
            <person name="Pitluck S."/>
            <person name="Liolios K."/>
            <person name="Ivanova N."/>
            <person name="Mavromatis K."/>
            <person name="Mikhailova N."/>
            <person name="Pati A."/>
            <person name="Chen A."/>
            <person name="Palaniappan K."/>
            <person name="Land M."/>
            <person name="Pan C."/>
            <person name="Brambilla E.M."/>
            <person name="Rohde M."/>
            <person name="Tindall B.J."/>
            <person name="Sikorski J."/>
            <person name="Goker M."/>
            <person name="Detter J.C."/>
            <person name="Bristow J."/>
            <person name="Eisen J.A."/>
            <person name="Markowitz V."/>
            <person name="Hugenholtz P."/>
            <person name="Kyrpides N.C."/>
            <person name="Klenk H.P."/>
            <person name="Woyke T."/>
        </authorList>
    </citation>
    <scope>NUCLEOTIDE SEQUENCE [LARGE SCALE GENOMIC DNA]</scope>
    <source>
        <strain evidence="3">DSM 14884 / JCM 11576 / T1</strain>
    </source>
</reference>
<dbReference type="KEGG" id="mhd:Marky_1111"/>
<dbReference type="Proteomes" id="UP000007030">
    <property type="component" value="Chromosome"/>
</dbReference>
<dbReference type="EMBL" id="CP002630">
    <property type="protein sequence ID" value="AEB11853.1"/>
    <property type="molecule type" value="Genomic_DNA"/>
</dbReference>
<dbReference type="AlphaFoldDB" id="F2NP52"/>
<accession>F2NP52</accession>
<evidence type="ECO:0000313" key="3">
    <source>
        <dbReference type="Proteomes" id="UP000007030"/>
    </source>
</evidence>
<name>F2NP52_MARHT</name>
<gene>
    <name evidence="2" type="ordered locus">Marky_1111</name>
</gene>
<protein>
    <submittedName>
        <fullName evidence="2">Uncharacterized protein</fullName>
    </submittedName>
</protein>
<feature type="chain" id="PRO_5003287336" evidence="1">
    <location>
        <begin position="19"/>
        <end position="303"/>
    </location>
</feature>
<keyword evidence="3" id="KW-1185">Reference proteome</keyword>
<sequence length="303" mass="32075">MKRILAVLVCIGFAAAQAPQVHGSLAWGFGAHATPGLPPLAEWGLSGHLEGRYEVGAFSVEAVLDPSFRALPSGEGQAVLGLREAFLRYRSPRFDVTLGKLRFPLETGRLLLPFALDEVSAAGVRQGVWAAQVDAFFGATRLGVALAYRDAHWVPLLRAQRSFGSLDLSGNALYVDGRAAVSLGGSGLVGTLVAHGEAWGFTAPFEGRVLVGLNGFLNEALWTLEGAWIPCRPQVAGQLLLPLSETDLLAVDGRALLKAESEGHLTIQLSRALADGEYALALLGGFGPGSPTYGVRVETRSFF</sequence>
<organism evidence="2 3">
    <name type="scientific">Marinithermus hydrothermalis (strain DSM 14884 / JCM 11576 / T1)</name>
    <dbReference type="NCBI Taxonomy" id="869210"/>
    <lineage>
        <taxon>Bacteria</taxon>
        <taxon>Thermotogati</taxon>
        <taxon>Deinococcota</taxon>
        <taxon>Deinococci</taxon>
        <taxon>Thermales</taxon>
        <taxon>Thermaceae</taxon>
        <taxon>Marinithermus</taxon>
    </lineage>
</organism>
<dbReference type="OrthoDB" id="9811017at2"/>
<keyword evidence="1" id="KW-0732">Signal</keyword>
<evidence type="ECO:0000313" key="2">
    <source>
        <dbReference type="EMBL" id="AEB11853.1"/>
    </source>
</evidence>
<dbReference type="STRING" id="869210.Marky_1111"/>
<dbReference type="RefSeq" id="WP_013703900.1">
    <property type="nucleotide sequence ID" value="NC_015387.1"/>
</dbReference>